<dbReference type="Proteomes" id="UP000319976">
    <property type="component" value="Chromosome"/>
</dbReference>
<dbReference type="PANTHER" id="PTHR30093:SF2">
    <property type="entry name" value="TYPE II SECRETION SYSTEM PROTEIN H"/>
    <property type="match status" value="1"/>
</dbReference>
<evidence type="ECO:0000259" key="2">
    <source>
        <dbReference type="Pfam" id="PF07596"/>
    </source>
</evidence>
<gene>
    <name evidence="3" type="primary">xcpT_42</name>
    <name evidence="3" type="ORF">V22_39840</name>
</gene>
<dbReference type="NCBIfam" id="TIGR04294">
    <property type="entry name" value="pre_pil_HX9DG"/>
    <property type="match status" value="1"/>
</dbReference>
<keyword evidence="1" id="KW-0472">Membrane</keyword>
<keyword evidence="1" id="KW-1133">Transmembrane helix</keyword>
<keyword evidence="4" id="KW-1185">Reference proteome</keyword>
<dbReference type="InterPro" id="IPR011453">
    <property type="entry name" value="DUF1559"/>
</dbReference>
<evidence type="ECO:0000313" key="4">
    <source>
        <dbReference type="Proteomes" id="UP000319976"/>
    </source>
</evidence>
<evidence type="ECO:0000256" key="1">
    <source>
        <dbReference type="SAM" id="Phobius"/>
    </source>
</evidence>
<dbReference type="Pfam" id="PF07596">
    <property type="entry name" value="SBP_bac_10"/>
    <property type="match status" value="1"/>
</dbReference>
<feature type="domain" description="DUF1559" evidence="2">
    <location>
        <begin position="44"/>
        <end position="340"/>
    </location>
</feature>
<dbReference type="SUPFAM" id="SSF54523">
    <property type="entry name" value="Pili subunits"/>
    <property type="match status" value="1"/>
</dbReference>
<dbReference type="PANTHER" id="PTHR30093">
    <property type="entry name" value="GENERAL SECRETION PATHWAY PROTEIN G"/>
    <property type="match status" value="1"/>
</dbReference>
<dbReference type="InterPro" id="IPR045584">
    <property type="entry name" value="Pilin-like"/>
</dbReference>
<name>A0A517TEB8_9PLAN</name>
<protein>
    <submittedName>
        <fullName evidence="3">Type II secretion system protein G</fullName>
    </submittedName>
</protein>
<dbReference type="PROSITE" id="PS00409">
    <property type="entry name" value="PROKAR_NTER_METHYL"/>
    <property type="match status" value="1"/>
</dbReference>
<dbReference type="NCBIfam" id="TIGR02532">
    <property type="entry name" value="IV_pilin_GFxxxE"/>
    <property type="match status" value="1"/>
</dbReference>
<proteinExistence type="predicted"/>
<reference evidence="3 4" key="1">
    <citation type="submission" date="2019-02" db="EMBL/GenBank/DDBJ databases">
        <title>Deep-cultivation of Planctomycetes and their phenomic and genomic characterization uncovers novel biology.</title>
        <authorList>
            <person name="Wiegand S."/>
            <person name="Jogler M."/>
            <person name="Boedeker C."/>
            <person name="Pinto D."/>
            <person name="Vollmers J."/>
            <person name="Rivas-Marin E."/>
            <person name="Kohn T."/>
            <person name="Peeters S.H."/>
            <person name="Heuer A."/>
            <person name="Rast P."/>
            <person name="Oberbeckmann S."/>
            <person name="Bunk B."/>
            <person name="Jeske O."/>
            <person name="Meyerdierks A."/>
            <person name="Storesund J.E."/>
            <person name="Kallscheuer N."/>
            <person name="Luecker S."/>
            <person name="Lage O.M."/>
            <person name="Pohl T."/>
            <person name="Merkel B.J."/>
            <person name="Hornburger P."/>
            <person name="Mueller R.-W."/>
            <person name="Bruemmer F."/>
            <person name="Labrenz M."/>
            <person name="Spormann A.M."/>
            <person name="Op den Camp H."/>
            <person name="Overmann J."/>
            <person name="Amann R."/>
            <person name="Jetten M.S.M."/>
            <person name="Mascher T."/>
            <person name="Medema M.H."/>
            <person name="Devos D.P."/>
            <person name="Kaster A.-K."/>
            <person name="Ovreas L."/>
            <person name="Rohde M."/>
            <person name="Galperin M.Y."/>
            <person name="Jogler C."/>
        </authorList>
    </citation>
    <scope>NUCLEOTIDE SEQUENCE [LARGE SCALE GENOMIC DNA]</scope>
    <source>
        <strain evidence="3 4">V22</strain>
    </source>
</reference>
<feature type="transmembrane region" description="Helical" evidence="1">
    <location>
        <begin position="20"/>
        <end position="43"/>
    </location>
</feature>
<evidence type="ECO:0000313" key="3">
    <source>
        <dbReference type="EMBL" id="QDT66713.1"/>
    </source>
</evidence>
<dbReference type="InterPro" id="IPR012902">
    <property type="entry name" value="N_methyl_site"/>
</dbReference>
<sequence length="376" mass="40321">MSFLKVVRLRTPGPKSQSGFTLIELLVVIAIIAILVALLLPAVQQAREAARRSTCTNNLKQIALAMHNYHSAHNTFPPGVCMTHPDVTGIPQSKLCESGGVDNIIDNSIGGSGGWAWSTFILPFIEQAPLYNAMNPSQSVSDFTSDVLGDADLLETMRKEVATFRCPSDSALKTNDFTQLKNSGVEMSYNGSTTENTARKHLPLTNYVAVHSIAASSPSNQWNCSNFRHAADSYYGVFGVNSRTRLKDITDGSSNTLLAGERSYGYLYYDANDGYHGAAALYVSGLESTRSRPAFGSGAVNPFEPSASSNYSMGFSSRHVGGAHFAVADGSVTFISENIEFVGESSGHTGAPAATRCDSVLEYLESRADGHVVSEF</sequence>
<dbReference type="Gene3D" id="3.30.700.10">
    <property type="entry name" value="Glycoprotein, Type 4 Pilin"/>
    <property type="match status" value="1"/>
</dbReference>
<dbReference type="Pfam" id="PF07963">
    <property type="entry name" value="N_methyl"/>
    <property type="match status" value="1"/>
</dbReference>
<organism evidence="3 4">
    <name type="scientific">Calycomorphotria hydatis</name>
    <dbReference type="NCBI Taxonomy" id="2528027"/>
    <lineage>
        <taxon>Bacteria</taxon>
        <taxon>Pseudomonadati</taxon>
        <taxon>Planctomycetota</taxon>
        <taxon>Planctomycetia</taxon>
        <taxon>Planctomycetales</taxon>
        <taxon>Planctomycetaceae</taxon>
        <taxon>Calycomorphotria</taxon>
    </lineage>
</organism>
<dbReference type="RefSeq" id="WP_145266014.1">
    <property type="nucleotide sequence ID" value="NZ_CP036316.1"/>
</dbReference>
<dbReference type="AlphaFoldDB" id="A0A517TEB8"/>
<keyword evidence="1" id="KW-0812">Transmembrane</keyword>
<dbReference type="EMBL" id="CP036316">
    <property type="protein sequence ID" value="QDT66713.1"/>
    <property type="molecule type" value="Genomic_DNA"/>
</dbReference>
<dbReference type="InterPro" id="IPR027558">
    <property type="entry name" value="Pre_pil_HX9DG_C"/>
</dbReference>
<accession>A0A517TEB8</accession>
<dbReference type="KEGG" id="chya:V22_39840"/>